<reference evidence="1" key="1">
    <citation type="submission" date="2021-06" db="EMBL/GenBank/DDBJ databases">
        <authorList>
            <person name="Hodson N. C."/>
            <person name="Mongue J. A."/>
            <person name="Jaron S. K."/>
        </authorList>
    </citation>
    <scope>NUCLEOTIDE SEQUENCE</scope>
</reference>
<name>A0A8J2JMP8_9HEXA</name>
<organism evidence="1 2">
    <name type="scientific">Allacma fusca</name>
    <dbReference type="NCBI Taxonomy" id="39272"/>
    <lineage>
        <taxon>Eukaryota</taxon>
        <taxon>Metazoa</taxon>
        <taxon>Ecdysozoa</taxon>
        <taxon>Arthropoda</taxon>
        <taxon>Hexapoda</taxon>
        <taxon>Collembola</taxon>
        <taxon>Symphypleona</taxon>
        <taxon>Sminthuridae</taxon>
        <taxon>Allacma</taxon>
    </lineage>
</organism>
<dbReference type="AlphaFoldDB" id="A0A8J2JMP8"/>
<proteinExistence type="predicted"/>
<evidence type="ECO:0000313" key="2">
    <source>
        <dbReference type="Proteomes" id="UP000708208"/>
    </source>
</evidence>
<dbReference type="EMBL" id="CAJVCH010012118">
    <property type="protein sequence ID" value="CAG7672785.1"/>
    <property type="molecule type" value="Genomic_DNA"/>
</dbReference>
<dbReference type="Proteomes" id="UP000708208">
    <property type="component" value="Unassembled WGS sequence"/>
</dbReference>
<gene>
    <name evidence="1" type="ORF">AFUS01_LOCUS2140</name>
</gene>
<keyword evidence="2" id="KW-1185">Reference proteome</keyword>
<feature type="non-terminal residue" evidence="1">
    <location>
        <position position="104"/>
    </location>
</feature>
<sequence>MEIDGTHLELIDLNEADGMDSLEPIVQPEFQRIRKTVQQFNEKMTLHGKYLVNDALAKYKAGLKDRLTMNKELFHDYHEQFLKSSKLFLRNSLPIEDSKFVEKL</sequence>
<comment type="caution">
    <text evidence="1">The sequence shown here is derived from an EMBL/GenBank/DDBJ whole genome shotgun (WGS) entry which is preliminary data.</text>
</comment>
<accession>A0A8J2JMP8</accession>
<protein>
    <submittedName>
        <fullName evidence="1">Uncharacterized protein</fullName>
    </submittedName>
</protein>
<evidence type="ECO:0000313" key="1">
    <source>
        <dbReference type="EMBL" id="CAG7672785.1"/>
    </source>
</evidence>